<evidence type="ECO:0000313" key="2">
    <source>
        <dbReference type="Proteomes" id="UP000657421"/>
    </source>
</evidence>
<accession>A0ABR7NDE8</accession>
<dbReference type="SUPFAM" id="SSF89550">
    <property type="entry name" value="PHP domain-like"/>
    <property type="match status" value="1"/>
</dbReference>
<dbReference type="RefSeq" id="WP_249309895.1">
    <property type="nucleotide sequence ID" value="NZ_JACRSZ010000022.1"/>
</dbReference>
<reference evidence="1 2" key="1">
    <citation type="submission" date="2020-08" db="EMBL/GenBank/DDBJ databases">
        <title>Genome public.</title>
        <authorList>
            <person name="Liu C."/>
            <person name="Sun Q."/>
        </authorList>
    </citation>
    <scope>NUCLEOTIDE SEQUENCE [LARGE SCALE GENOMIC DNA]</scope>
    <source>
        <strain evidence="1 2">NSJ-46</strain>
    </source>
</reference>
<gene>
    <name evidence="1" type="ORF">H8716_15385</name>
</gene>
<dbReference type="Gene3D" id="3.20.20.140">
    <property type="entry name" value="Metal-dependent hydrolases"/>
    <property type="match status" value="1"/>
</dbReference>
<organism evidence="1 2">
    <name type="scientific">Jingyaoa shaoxingensis</name>
    <dbReference type="NCBI Taxonomy" id="2763671"/>
    <lineage>
        <taxon>Bacteria</taxon>
        <taxon>Bacillati</taxon>
        <taxon>Bacillota</taxon>
        <taxon>Clostridia</taxon>
        <taxon>Lachnospirales</taxon>
        <taxon>Lachnospiraceae</taxon>
        <taxon>Jingyaoa</taxon>
    </lineage>
</organism>
<keyword evidence="2" id="KW-1185">Reference proteome</keyword>
<dbReference type="InterPro" id="IPR016195">
    <property type="entry name" value="Pol/histidinol_Pase-like"/>
</dbReference>
<dbReference type="Proteomes" id="UP000657421">
    <property type="component" value="Unassembled WGS sequence"/>
</dbReference>
<evidence type="ECO:0000313" key="1">
    <source>
        <dbReference type="EMBL" id="MBC8574434.1"/>
    </source>
</evidence>
<dbReference type="EMBL" id="JACRSZ010000022">
    <property type="protein sequence ID" value="MBC8574434.1"/>
    <property type="molecule type" value="Genomic_DNA"/>
</dbReference>
<name>A0ABR7NDE8_9FIRM</name>
<sequence>MKAYNLGRVVGLSAYEIAVIKGYEGSIEEWLESLRYDHSDEYKQFTETIEQARKEIETGKSDIETSMSTIQDLVTNAFIDIENTRKQGVDAVNKAGTSAVNEIENKKSGALTDIDSAESEALTVLANTLTSAVRSLNEEGTRWKQQIKNTGEKAQFDYDQNAEKKQTEFDQNAIKNQTAFEQNAAEKTTAFDTHVSEKQDGFDKNATEKQTAFDENADQKTQEFDVHTEKIHTDISQLKEDLELMQRSMLLYIEDGNIIDNYYISIRTLDINKKYAFFIMPSVDGIYTVQAGTATSSDKMIDTIASSVEILSSIGYMFYGYSPSISNINTLRLSGNVQWNLKVYEVCDSNRFLENSKRIEKNYILLSELFLTEDIILENPNYKLNKETGTYVQTISAIATSNKIPCIPGDMIEYTLSSEGAVFVTYDNNGNVITVANSTGYSDIKTATHTFLSEEVSFRVSGSIDRYNKGLYSLKYKAGLKRFEKLEKNLSIVNANIVDINDNIAENSKDIEKIKNSNINENLKPNDTYETDGCIYRCYNPYKNSGNLTLTGQLHCHTVGTGSGETQYMTPEQLCQYYKDNGYDFMTITDYSHINYYNGKPTHPITLPENFVWLCDSFEVSIPSDAKHPIKHMCLYNIQDNITISEYKSIQDMVDICKSVGGIISMAHPMYISTYYTSNMMKEVDNGLRFCEVYDGLIHSKGEEMHPDDKETDFAWETLLDNGVITWGIAISDQHVANDFKNGCVKVFSDTLSRIEIMKNLCCGNFYATTNSDKKLNKISFENGEVIVETGDANAVVSFKKENGELLDTIIGEMAKYKLTGTEKYVRAIVTFEDGEKIWTQPIINISNMSDNYFA</sequence>
<comment type="caution">
    <text evidence="1">The sequence shown here is derived from an EMBL/GenBank/DDBJ whole genome shotgun (WGS) entry which is preliminary data.</text>
</comment>
<proteinExistence type="predicted"/>
<protein>
    <submittedName>
        <fullName evidence="1">Uncharacterized protein</fullName>
    </submittedName>
</protein>